<feature type="region of interest" description="Disordered" evidence="1">
    <location>
        <begin position="46"/>
        <end position="77"/>
    </location>
</feature>
<name>A0A4Q7ZEC4_9ACTN</name>
<dbReference type="EMBL" id="SHKY01000001">
    <property type="protein sequence ID" value="RZU48463.1"/>
    <property type="molecule type" value="Genomic_DNA"/>
</dbReference>
<evidence type="ECO:0000256" key="1">
    <source>
        <dbReference type="SAM" id="MobiDB-lite"/>
    </source>
</evidence>
<keyword evidence="4" id="KW-1185">Reference proteome</keyword>
<comment type="caution">
    <text evidence="3">The sequence shown here is derived from an EMBL/GenBank/DDBJ whole genome shotgun (WGS) entry which is preliminary data.</text>
</comment>
<dbReference type="AlphaFoldDB" id="A0A4Q7ZEC4"/>
<feature type="transmembrane region" description="Helical" evidence="2">
    <location>
        <begin position="137"/>
        <end position="162"/>
    </location>
</feature>
<keyword evidence="2" id="KW-0472">Membrane</keyword>
<reference evidence="3 4" key="1">
    <citation type="submission" date="2019-02" db="EMBL/GenBank/DDBJ databases">
        <title>Sequencing the genomes of 1000 actinobacteria strains.</title>
        <authorList>
            <person name="Klenk H.-P."/>
        </authorList>
    </citation>
    <scope>NUCLEOTIDE SEQUENCE [LARGE SCALE GENOMIC DNA]</scope>
    <source>
        <strain evidence="3 4">DSM 45162</strain>
    </source>
</reference>
<evidence type="ECO:0000313" key="4">
    <source>
        <dbReference type="Proteomes" id="UP000292564"/>
    </source>
</evidence>
<keyword evidence="2" id="KW-1133">Transmembrane helix</keyword>
<sequence length="164" mass="17808">MVERGGGVRQMPCPDCGSPVRPDVEQLCPRCGYPLMFLRAPAEDDARAVPRAPNEKDDPTGLLRSAPGRADTRQFPAATYGRPPVAPGQVACPRCGFGNEAVRIRCERCGHELQPARPEPVVLGPPMPPQQPHRDSWGWVIALIVLAVLALLVLAGVLVWTYSR</sequence>
<organism evidence="3 4">
    <name type="scientific">Krasilnikovia cinnamomea</name>
    <dbReference type="NCBI Taxonomy" id="349313"/>
    <lineage>
        <taxon>Bacteria</taxon>
        <taxon>Bacillati</taxon>
        <taxon>Actinomycetota</taxon>
        <taxon>Actinomycetes</taxon>
        <taxon>Micromonosporales</taxon>
        <taxon>Micromonosporaceae</taxon>
        <taxon>Krasilnikovia</taxon>
    </lineage>
</organism>
<dbReference type="OrthoDB" id="3385055at2"/>
<protein>
    <submittedName>
        <fullName evidence="3">Zinc ribbon protein</fullName>
    </submittedName>
</protein>
<gene>
    <name evidence="3" type="ORF">EV385_0179</name>
</gene>
<feature type="compositionally biased region" description="Basic and acidic residues" evidence="1">
    <location>
        <begin position="46"/>
        <end position="59"/>
    </location>
</feature>
<proteinExistence type="predicted"/>
<dbReference type="Proteomes" id="UP000292564">
    <property type="component" value="Unassembled WGS sequence"/>
</dbReference>
<evidence type="ECO:0000313" key="3">
    <source>
        <dbReference type="EMBL" id="RZU48463.1"/>
    </source>
</evidence>
<evidence type="ECO:0000256" key="2">
    <source>
        <dbReference type="SAM" id="Phobius"/>
    </source>
</evidence>
<accession>A0A4Q7ZEC4</accession>
<dbReference type="RefSeq" id="WP_130507702.1">
    <property type="nucleotide sequence ID" value="NZ_SHKY01000001.1"/>
</dbReference>
<keyword evidence="2" id="KW-0812">Transmembrane</keyword>